<sequence>MELLEASGVCRSVSTSRMEVTGGEWSLLLHLYQSLYQARSIALAQSSGDRLDDDSLVLGVVFSSLSKSNFQRVYQ</sequence>
<accession>A0A218WVJ1</accession>
<evidence type="ECO:0000313" key="1">
    <source>
        <dbReference type="EMBL" id="OWM76616.1"/>
    </source>
</evidence>
<gene>
    <name evidence="1" type="ORF">CDL15_Pgr009181</name>
</gene>
<dbReference type="AlphaFoldDB" id="A0A218WVJ1"/>
<dbReference type="EMBL" id="MTKT01003159">
    <property type="protein sequence ID" value="OWM76616.1"/>
    <property type="molecule type" value="Genomic_DNA"/>
</dbReference>
<reference evidence="2" key="1">
    <citation type="journal article" date="2017" name="Plant J.">
        <title>The pomegranate (Punica granatum L.) genome and the genomics of punicalagin biosynthesis.</title>
        <authorList>
            <person name="Qin G."/>
            <person name="Xu C."/>
            <person name="Ming R."/>
            <person name="Tang H."/>
            <person name="Guyot R."/>
            <person name="Kramer E.M."/>
            <person name="Hu Y."/>
            <person name="Yi X."/>
            <person name="Qi Y."/>
            <person name="Xu X."/>
            <person name="Gao Z."/>
            <person name="Pan H."/>
            <person name="Jian J."/>
            <person name="Tian Y."/>
            <person name="Yue Z."/>
            <person name="Xu Y."/>
        </authorList>
    </citation>
    <scope>NUCLEOTIDE SEQUENCE [LARGE SCALE GENOMIC DNA]</scope>
    <source>
        <strain evidence="2">cv. Dabenzi</strain>
    </source>
</reference>
<dbReference type="Proteomes" id="UP000197138">
    <property type="component" value="Unassembled WGS sequence"/>
</dbReference>
<organism evidence="1 2">
    <name type="scientific">Punica granatum</name>
    <name type="common">Pomegranate</name>
    <dbReference type="NCBI Taxonomy" id="22663"/>
    <lineage>
        <taxon>Eukaryota</taxon>
        <taxon>Viridiplantae</taxon>
        <taxon>Streptophyta</taxon>
        <taxon>Embryophyta</taxon>
        <taxon>Tracheophyta</taxon>
        <taxon>Spermatophyta</taxon>
        <taxon>Magnoliopsida</taxon>
        <taxon>eudicotyledons</taxon>
        <taxon>Gunneridae</taxon>
        <taxon>Pentapetalae</taxon>
        <taxon>rosids</taxon>
        <taxon>malvids</taxon>
        <taxon>Myrtales</taxon>
        <taxon>Lythraceae</taxon>
        <taxon>Punica</taxon>
    </lineage>
</organism>
<proteinExistence type="predicted"/>
<evidence type="ECO:0000313" key="2">
    <source>
        <dbReference type="Proteomes" id="UP000197138"/>
    </source>
</evidence>
<protein>
    <submittedName>
        <fullName evidence="1">Uncharacterized protein</fullName>
    </submittedName>
</protein>
<comment type="caution">
    <text evidence="1">The sequence shown here is derived from an EMBL/GenBank/DDBJ whole genome shotgun (WGS) entry which is preliminary data.</text>
</comment>
<name>A0A218WVJ1_PUNGR</name>